<evidence type="ECO:0000313" key="11">
    <source>
        <dbReference type="Proteomes" id="UP000006844"/>
    </source>
</evidence>
<evidence type="ECO:0000256" key="8">
    <source>
        <dbReference type="NCBIfam" id="TIGR00188"/>
    </source>
</evidence>
<comment type="similarity">
    <text evidence="7">Belongs to the RnpA family.</text>
</comment>
<evidence type="ECO:0000256" key="6">
    <source>
        <dbReference type="ARBA" id="ARBA00022884"/>
    </source>
</evidence>
<evidence type="ECO:0000313" key="10">
    <source>
        <dbReference type="EMBL" id="ADV85021.1"/>
    </source>
</evidence>
<gene>
    <name evidence="7" type="primary">rnpA</name>
    <name evidence="10" type="ordered locus">AciPR4_4278</name>
</gene>
<accession>E8V6Z7</accession>
<evidence type="ECO:0000256" key="5">
    <source>
        <dbReference type="ARBA" id="ARBA00022801"/>
    </source>
</evidence>
<dbReference type="KEGG" id="tsa:AciPR4_4278"/>
<keyword evidence="4 7" id="KW-0255">Endonuclease</keyword>
<keyword evidence="5 7" id="KW-0378">Hydrolase</keyword>
<name>E8V6Z7_TERSS</name>
<dbReference type="Proteomes" id="UP000006844">
    <property type="component" value="Chromosome"/>
</dbReference>
<evidence type="ECO:0000259" key="9">
    <source>
        <dbReference type="PROSITE" id="PS50108"/>
    </source>
</evidence>
<dbReference type="RefSeq" id="WP_013570751.1">
    <property type="nucleotide sequence ID" value="NC_014963.1"/>
</dbReference>
<dbReference type="InterPro" id="IPR020568">
    <property type="entry name" value="Ribosomal_Su5_D2-typ_SF"/>
</dbReference>
<dbReference type="PANTHER" id="PTHR33992:SF1">
    <property type="entry name" value="RIBONUCLEASE P PROTEIN COMPONENT"/>
    <property type="match status" value="1"/>
</dbReference>
<dbReference type="PROSITE" id="PS00648">
    <property type="entry name" value="RIBONUCLEASE_P"/>
    <property type="match status" value="1"/>
</dbReference>
<organism evidence="10 11">
    <name type="scientific">Terriglobus saanensis (strain ATCC BAA-1853 / DSM 23119 / SP1PR4)</name>
    <dbReference type="NCBI Taxonomy" id="401053"/>
    <lineage>
        <taxon>Bacteria</taxon>
        <taxon>Pseudomonadati</taxon>
        <taxon>Acidobacteriota</taxon>
        <taxon>Terriglobia</taxon>
        <taxon>Terriglobales</taxon>
        <taxon>Acidobacteriaceae</taxon>
        <taxon>Terriglobus</taxon>
    </lineage>
</organism>
<dbReference type="AlphaFoldDB" id="E8V6Z7"/>
<protein>
    <recommendedName>
        <fullName evidence="7 8">Ribonuclease P protein component</fullName>
        <shortName evidence="7">RNase P protein</shortName>
        <shortName evidence="7">RNaseP protein</shortName>
        <ecNumber evidence="7 8">3.1.26.5</ecNumber>
    </recommendedName>
    <alternativeName>
        <fullName evidence="7">Protein C5</fullName>
    </alternativeName>
</protein>
<evidence type="ECO:0000256" key="7">
    <source>
        <dbReference type="HAMAP-Rule" id="MF_00227"/>
    </source>
</evidence>
<comment type="function">
    <text evidence="1 7">RNaseP catalyzes the removal of the 5'-leader sequence from pre-tRNA to produce the mature 5'-terminus. It can also cleave other RNA substrates such as 4.5S RNA. The protein component plays an auxiliary but essential role in vivo by binding to the 5'-leader sequence and broadening the substrate specificity of the ribozyme.</text>
</comment>
<dbReference type="HAMAP" id="MF_00227">
    <property type="entry name" value="RNase_P"/>
    <property type="match status" value="1"/>
</dbReference>
<dbReference type="GO" id="GO:0042781">
    <property type="term" value="F:3'-tRNA processing endoribonuclease activity"/>
    <property type="evidence" value="ECO:0007669"/>
    <property type="project" value="TreeGrafter"/>
</dbReference>
<dbReference type="InterPro" id="IPR000100">
    <property type="entry name" value="RNase_P"/>
</dbReference>
<evidence type="ECO:0000256" key="2">
    <source>
        <dbReference type="ARBA" id="ARBA00022694"/>
    </source>
</evidence>
<dbReference type="STRING" id="401053.AciPR4_4278"/>
<dbReference type="eggNOG" id="COG0594">
    <property type="taxonomic scope" value="Bacteria"/>
</dbReference>
<dbReference type="HOGENOM" id="CLU_143559_0_0_0"/>
<dbReference type="OrthoDB" id="9810867at2"/>
<keyword evidence="11" id="KW-1185">Reference proteome</keyword>
<sequence>MRNFLDNEGTSPVDSAFVFARPKTDDPAKPWRERRLRSHGDYQRMYAVGRKQFGKYISYFYAVRQPSENPRHRVHVGPRVGLTVGRVMGDAVTRNRIKRRLRSAVQQHLVLLGGLNLDVALHPKRGFVDLEWSALERDVAVIFRAIAKAAGKPQ</sequence>
<dbReference type="NCBIfam" id="TIGR00188">
    <property type="entry name" value="rnpA"/>
    <property type="match status" value="1"/>
</dbReference>
<dbReference type="InterPro" id="IPR020539">
    <property type="entry name" value="RNase_P_CS"/>
</dbReference>
<dbReference type="GO" id="GO:0004526">
    <property type="term" value="F:ribonuclease P activity"/>
    <property type="evidence" value="ECO:0007669"/>
    <property type="project" value="UniProtKB-UniRule"/>
</dbReference>
<keyword evidence="6 7" id="KW-0694">RNA-binding</keyword>
<dbReference type="InterPro" id="IPR014721">
    <property type="entry name" value="Ribsml_uS5_D2-typ_fold_subgr"/>
</dbReference>
<keyword evidence="3 7" id="KW-0540">Nuclease</keyword>
<dbReference type="Pfam" id="PF00825">
    <property type="entry name" value="Ribonuclease_P"/>
    <property type="match status" value="1"/>
</dbReference>
<evidence type="ECO:0000256" key="3">
    <source>
        <dbReference type="ARBA" id="ARBA00022722"/>
    </source>
</evidence>
<dbReference type="PANTHER" id="PTHR33992">
    <property type="entry name" value="RIBONUCLEASE P PROTEIN COMPONENT"/>
    <property type="match status" value="1"/>
</dbReference>
<dbReference type="GO" id="GO:0000049">
    <property type="term" value="F:tRNA binding"/>
    <property type="evidence" value="ECO:0007669"/>
    <property type="project" value="UniProtKB-UniRule"/>
</dbReference>
<dbReference type="Gene3D" id="3.30.230.10">
    <property type="match status" value="1"/>
</dbReference>
<dbReference type="EC" id="3.1.26.5" evidence="7 8"/>
<comment type="subunit">
    <text evidence="7">Consists of a catalytic RNA component (M1 or rnpB) and a protein subunit.</text>
</comment>
<evidence type="ECO:0000256" key="4">
    <source>
        <dbReference type="ARBA" id="ARBA00022759"/>
    </source>
</evidence>
<dbReference type="InterPro" id="IPR000095">
    <property type="entry name" value="CRIB_dom"/>
</dbReference>
<dbReference type="SUPFAM" id="SSF54211">
    <property type="entry name" value="Ribosomal protein S5 domain 2-like"/>
    <property type="match status" value="1"/>
</dbReference>
<dbReference type="GO" id="GO:0001682">
    <property type="term" value="P:tRNA 5'-leader removal"/>
    <property type="evidence" value="ECO:0007669"/>
    <property type="project" value="UniProtKB-UniRule"/>
</dbReference>
<comment type="catalytic activity">
    <reaction evidence="7">
        <text>Endonucleolytic cleavage of RNA, removing 5'-extranucleotides from tRNA precursor.</text>
        <dbReference type="EC" id="3.1.26.5"/>
    </reaction>
</comment>
<dbReference type="GO" id="GO:0030677">
    <property type="term" value="C:ribonuclease P complex"/>
    <property type="evidence" value="ECO:0007669"/>
    <property type="project" value="TreeGrafter"/>
</dbReference>
<feature type="domain" description="CRIB" evidence="9">
    <location>
        <begin position="63"/>
        <end position="77"/>
    </location>
</feature>
<keyword evidence="2 7" id="KW-0819">tRNA processing</keyword>
<dbReference type="EMBL" id="CP002467">
    <property type="protein sequence ID" value="ADV85021.1"/>
    <property type="molecule type" value="Genomic_DNA"/>
</dbReference>
<reference evidence="10 11" key="1">
    <citation type="journal article" date="2012" name="Stand. Genomic Sci.">
        <title>Complete genome sequence of Terriglobus saanensis type strain SP1PR4(T), an Acidobacteria from tundra soil.</title>
        <authorList>
            <person name="Rawat S.R."/>
            <person name="Mannisto M.K."/>
            <person name="Starovoytov V."/>
            <person name="Goodwin L."/>
            <person name="Nolan M."/>
            <person name="Hauser L."/>
            <person name="Land M."/>
            <person name="Davenport K.W."/>
            <person name="Woyke T."/>
            <person name="Haggblom M.M."/>
        </authorList>
    </citation>
    <scope>NUCLEOTIDE SEQUENCE</scope>
    <source>
        <strain evidence="11">ATCC BAA-1853 / DSM 23119 / SP1PR4</strain>
    </source>
</reference>
<dbReference type="PROSITE" id="PS50108">
    <property type="entry name" value="CRIB"/>
    <property type="match status" value="1"/>
</dbReference>
<evidence type="ECO:0000256" key="1">
    <source>
        <dbReference type="ARBA" id="ARBA00002663"/>
    </source>
</evidence>
<proteinExistence type="inferred from homology"/>